<keyword evidence="5" id="KW-0805">Transcription regulation</keyword>
<dbReference type="CDD" id="cd07377">
    <property type="entry name" value="WHTH_GntR"/>
    <property type="match status" value="1"/>
</dbReference>
<evidence type="ECO:0000256" key="2">
    <source>
        <dbReference type="ARBA" id="ARBA00005384"/>
    </source>
</evidence>
<accession>A0A2W1LE56</accession>
<dbReference type="GO" id="GO:0030170">
    <property type="term" value="F:pyridoxal phosphate binding"/>
    <property type="evidence" value="ECO:0007669"/>
    <property type="project" value="InterPro"/>
</dbReference>
<evidence type="ECO:0000256" key="1">
    <source>
        <dbReference type="ARBA" id="ARBA00001933"/>
    </source>
</evidence>
<dbReference type="OrthoDB" id="9802601at2"/>
<evidence type="ECO:0000256" key="5">
    <source>
        <dbReference type="ARBA" id="ARBA00023015"/>
    </source>
</evidence>
<gene>
    <name evidence="9" type="ORF">DNH61_08350</name>
</gene>
<evidence type="ECO:0000259" key="8">
    <source>
        <dbReference type="PROSITE" id="PS50949"/>
    </source>
</evidence>
<keyword evidence="9" id="KW-0808">Transferase</keyword>
<evidence type="ECO:0000256" key="7">
    <source>
        <dbReference type="ARBA" id="ARBA00023163"/>
    </source>
</evidence>
<dbReference type="PANTHER" id="PTHR46577">
    <property type="entry name" value="HTH-TYPE TRANSCRIPTIONAL REGULATORY PROTEIN GABR"/>
    <property type="match status" value="1"/>
</dbReference>
<dbReference type="EMBL" id="QKRB01000040">
    <property type="protein sequence ID" value="PZD96360.1"/>
    <property type="molecule type" value="Genomic_DNA"/>
</dbReference>
<evidence type="ECO:0000313" key="10">
    <source>
        <dbReference type="Proteomes" id="UP000249522"/>
    </source>
</evidence>
<sequence length="451" mass="51216">MLVQRIDRREWRAHEKLPSIRQLALEMKVHRLTVFKAFQMLKQQNKVYVKDKTGYYVQSGIAPSEFADEPLVNAYPRQNLLSALQSAVVDYHLTQALIDPSLLPNQYFSAYVKKVFDLYPKVLSTYAPVEGDSELRESLARYFARTCGTYVSSEQLLITTGAQQAIHLVAQSFLKPRDTVMLERPSYSAAIDTFRGQGAHIVTVDITESGYDMDAVEAAMRTYKPRLFYINPTFHNPTGAVVPASQRKRLVELADRYRCLIIEDDTYPDIYFGSKPVPPVYTFDTAESVIYIRSFCKYVSPGLRIAAMICPPALMSTLVTAKSLADNGSPLLNQKIFLHYFESERLQQHFDKLRIALQIRKEVMEEELSRTDWQWVSPGGGLNLWVQLPAGQDVSRLLAAALERSVAFVPGSYFDPDNRASTHIRLSYSYLNESRLREGIRRLVEAGNGNS</sequence>
<organism evidence="9 10">
    <name type="scientific">Paenibacillus sambharensis</name>
    <dbReference type="NCBI Taxonomy" id="1803190"/>
    <lineage>
        <taxon>Bacteria</taxon>
        <taxon>Bacillati</taxon>
        <taxon>Bacillota</taxon>
        <taxon>Bacilli</taxon>
        <taxon>Bacillales</taxon>
        <taxon>Paenibacillaceae</taxon>
        <taxon>Paenibacillus</taxon>
    </lineage>
</organism>
<keyword evidence="3 9" id="KW-0032">Aminotransferase</keyword>
<dbReference type="Gene3D" id="3.90.1150.10">
    <property type="entry name" value="Aspartate Aminotransferase, domain 1"/>
    <property type="match status" value="1"/>
</dbReference>
<dbReference type="InterPro" id="IPR051446">
    <property type="entry name" value="HTH_trans_reg/aminotransferase"/>
</dbReference>
<feature type="domain" description="HTH gntR-type" evidence="8">
    <location>
        <begin position="1"/>
        <end position="60"/>
    </location>
</feature>
<evidence type="ECO:0000256" key="3">
    <source>
        <dbReference type="ARBA" id="ARBA00022576"/>
    </source>
</evidence>
<keyword evidence="7" id="KW-0804">Transcription</keyword>
<comment type="caution">
    <text evidence="9">The sequence shown here is derived from an EMBL/GenBank/DDBJ whole genome shotgun (WGS) entry which is preliminary data.</text>
</comment>
<dbReference type="InterPro" id="IPR004839">
    <property type="entry name" value="Aminotransferase_I/II_large"/>
</dbReference>
<protein>
    <submittedName>
        <fullName evidence="9">PLP-dependent aminotransferase family protein</fullName>
    </submittedName>
</protein>
<dbReference type="InterPro" id="IPR015422">
    <property type="entry name" value="PyrdxlP-dep_Trfase_small"/>
</dbReference>
<comment type="cofactor">
    <cofactor evidence="1">
        <name>pyridoxal 5'-phosphate</name>
        <dbReference type="ChEBI" id="CHEBI:597326"/>
    </cofactor>
</comment>
<dbReference type="GO" id="GO:0003677">
    <property type="term" value="F:DNA binding"/>
    <property type="evidence" value="ECO:0007669"/>
    <property type="project" value="UniProtKB-KW"/>
</dbReference>
<evidence type="ECO:0000256" key="6">
    <source>
        <dbReference type="ARBA" id="ARBA00023125"/>
    </source>
</evidence>
<keyword evidence="6" id="KW-0238">DNA-binding</keyword>
<dbReference type="SUPFAM" id="SSF53383">
    <property type="entry name" value="PLP-dependent transferases"/>
    <property type="match status" value="1"/>
</dbReference>
<keyword evidence="4" id="KW-0663">Pyridoxal phosphate</keyword>
<dbReference type="InterPro" id="IPR036388">
    <property type="entry name" value="WH-like_DNA-bd_sf"/>
</dbReference>
<dbReference type="InterPro" id="IPR000524">
    <property type="entry name" value="Tscrpt_reg_HTH_GntR"/>
</dbReference>
<dbReference type="Proteomes" id="UP000249522">
    <property type="component" value="Unassembled WGS sequence"/>
</dbReference>
<dbReference type="SUPFAM" id="SSF46785">
    <property type="entry name" value="Winged helix' DNA-binding domain"/>
    <property type="match status" value="1"/>
</dbReference>
<proteinExistence type="inferred from homology"/>
<name>A0A2W1LE56_9BACL</name>
<comment type="similarity">
    <text evidence="2">In the C-terminal section; belongs to the class-I pyridoxal-phosphate-dependent aminotransferase family.</text>
</comment>
<dbReference type="Gene3D" id="3.40.640.10">
    <property type="entry name" value="Type I PLP-dependent aspartate aminotransferase-like (Major domain)"/>
    <property type="match status" value="1"/>
</dbReference>
<dbReference type="PANTHER" id="PTHR46577:SF2">
    <property type="entry name" value="TRANSCRIPTIONAL REGULATORY PROTEIN"/>
    <property type="match status" value="1"/>
</dbReference>
<dbReference type="InterPro" id="IPR015424">
    <property type="entry name" value="PyrdxlP-dep_Trfase"/>
</dbReference>
<dbReference type="GO" id="GO:0003700">
    <property type="term" value="F:DNA-binding transcription factor activity"/>
    <property type="evidence" value="ECO:0007669"/>
    <property type="project" value="InterPro"/>
</dbReference>
<dbReference type="SMART" id="SM00345">
    <property type="entry name" value="HTH_GNTR"/>
    <property type="match status" value="1"/>
</dbReference>
<evidence type="ECO:0000256" key="4">
    <source>
        <dbReference type="ARBA" id="ARBA00022898"/>
    </source>
</evidence>
<evidence type="ECO:0000313" key="9">
    <source>
        <dbReference type="EMBL" id="PZD96360.1"/>
    </source>
</evidence>
<dbReference type="PROSITE" id="PS50949">
    <property type="entry name" value="HTH_GNTR"/>
    <property type="match status" value="1"/>
</dbReference>
<dbReference type="InterPro" id="IPR036390">
    <property type="entry name" value="WH_DNA-bd_sf"/>
</dbReference>
<dbReference type="Gene3D" id="1.10.10.10">
    <property type="entry name" value="Winged helix-like DNA-binding domain superfamily/Winged helix DNA-binding domain"/>
    <property type="match status" value="1"/>
</dbReference>
<dbReference type="InterPro" id="IPR015421">
    <property type="entry name" value="PyrdxlP-dep_Trfase_major"/>
</dbReference>
<dbReference type="Pfam" id="PF00155">
    <property type="entry name" value="Aminotran_1_2"/>
    <property type="match status" value="1"/>
</dbReference>
<reference evidence="9 10" key="1">
    <citation type="submission" date="2018-06" db="EMBL/GenBank/DDBJ databases">
        <title>Paenibacillus imtechensis sp. nov.</title>
        <authorList>
            <person name="Pinnaka A.K."/>
            <person name="Singh H."/>
            <person name="Kaur M."/>
        </authorList>
    </citation>
    <scope>NUCLEOTIDE SEQUENCE [LARGE SCALE GENOMIC DNA]</scope>
    <source>
        <strain evidence="9 10">SMB1</strain>
    </source>
</reference>
<dbReference type="Pfam" id="PF00392">
    <property type="entry name" value="GntR"/>
    <property type="match status" value="1"/>
</dbReference>
<keyword evidence="10" id="KW-1185">Reference proteome</keyword>
<dbReference type="GO" id="GO:0008483">
    <property type="term" value="F:transaminase activity"/>
    <property type="evidence" value="ECO:0007669"/>
    <property type="project" value="UniProtKB-KW"/>
</dbReference>
<dbReference type="CDD" id="cd00609">
    <property type="entry name" value="AAT_like"/>
    <property type="match status" value="1"/>
</dbReference>
<dbReference type="AlphaFoldDB" id="A0A2W1LE56"/>